<dbReference type="Gene3D" id="3.40.50.20">
    <property type="match status" value="1"/>
</dbReference>
<dbReference type="CDD" id="cd03360">
    <property type="entry name" value="LbH_AT_putative"/>
    <property type="match status" value="1"/>
</dbReference>
<dbReference type="Pfam" id="PF00132">
    <property type="entry name" value="Hexapep"/>
    <property type="match status" value="2"/>
</dbReference>
<dbReference type="InterPro" id="IPR050179">
    <property type="entry name" value="Trans_hexapeptide_repeat"/>
</dbReference>
<keyword evidence="7" id="KW-1185">Reference proteome</keyword>
<dbReference type="InterPro" id="IPR020019">
    <property type="entry name" value="AcTrfase_PglD-like"/>
</dbReference>
<dbReference type="InterPro" id="IPR041561">
    <property type="entry name" value="PglD_N"/>
</dbReference>
<dbReference type="Gene3D" id="2.160.10.10">
    <property type="entry name" value="Hexapeptide repeat proteins"/>
    <property type="match status" value="1"/>
</dbReference>
<evidence type="ECO:0000313" key="6">
    <source>
        <dbReference type="EMBL" id="ADL33174.1"/>
    </source>
</evidence>
<feature type="site" description="Increases basicity of active site His" evidence="3">
    <location>
        <position position="142"/>
    </location>
</feature>
<dbReference type="STRING" id="515622.bpr_I0426"/>
<dbReference type="InterPro" id="IPR001451">
    <property type="entry name" value="Hexapep"/>
</dbReference>
<dbReference type="PANTHER" id="PTHR43300">
    <property type="entry name" value="ACETYLTRANSFERASE"/>
    <property type="match status" value="1"/>
</dbReference>
<evidence type="ECO:0000256" key="1">
    <source>
        <dbReference type="ARBA" id="ARBA00022679"/>
    </source>
</evidence>
<accession>E0RZH7</accession>
<dbReference type="HOGENOM" id="CLU_081811_2_3_9"/>
<name>E0RZH7_BUTPB</name>
<proteinExistence type="predicted"/>
<dbReference type="eggNOG" id="COG1044">
    <property type="taxonomic scope" value="Bacteria"/>
</dbReference>
<dbReference type="SUPFAM" id="SSF51161">
    <property type="entry name" value="Trimeric LpxA-like enzymes"/>
    <property type="match status" value="1"/>
</dbReference>
<dbReference type="NCBIfam" id="TIGR03570">
    <property type="entry name" value="NeuD_NnaD"/>
    <property type="match status" value="1"/>
</dbReference>
<sequence>MDKKLVLVGGGGHCKSVIDSLSEKSEYSEIVITDYSLPEGTIVNGCNVVGNDDCLPDLKNNGFDYAFITMGSVGKPNVRASLVEEIEKLGFLSPIIIDSTAVIADDVHIGQGTFIGKNATINTGVSIGSHCIINTGCIIEHESVIGDKCHIATGAILCGGVHVGNNSFVGAGSTIIQSVCIGKNVVIGANSTVLYNIGDEMKVCGILSKNSGGGPKLSN</sequence>
<evidence type="ECO:0000259" key="5">
    <source>
        <dbReference type="Pfam" id="PF17836"/>
    </source>
</evidence>
<feature type="binding site" evidence="4">
    <location>
        <position position="74"/>
    </location>
    <ligand>
        <name>substrate</name>
    </ligand>
</feature>
<dbReference type="PROSITE" id="PS00101">
    <property type="entry name" value="HEXAPEP_TRANSFERASES"/>
    <property type="match status" value="1"/>
</dbReference>
<dbReference type="PANTHER" id="PTHR43300:SF7">
    <property type="entry name" value="UDP-N-ACETYLBACILLOSAMINE N-ACETYLTRANSFERASE"/>
    <property type="match status" value="1"/>
</dbReference>
<dbReference type="RefSeq" id="WP_013279831.1">
    <property type="nucleotide sequence ID" value="NC_014387.1"/>
</dbReference>
<evidence type="ECO:0000313" key="7">
    <source>
        <dbReference type="Proteomes" id="UP000001299"/>
    </source>
</evidence>
<keyword evidence="1 6" id="KW-0808">Transferase</keyword>
<dbReference type="KEGG" id="bpb:bpr_I0426"/>
<dbReference type="Proteomes" id="UP000001299">
    <property type="component" value="Chromosome 1"/>
</dbReference>
<evidence type="ECO:0000256" key="4">
    <source>
        <dbReference type="PIRSR" id="PIRSR620019-2"/>
    </source>
</evidence>
<dbReference type="InterPro" id="IPR018357">
    <property type="entry name" value="Hexapep_transf_CS"/>
</dbReference>
<organism evidence="6 7">
    <name type="scientific">Butyrivibrio proteoclasticus (strain ATCC 51982 / DSM 14932 / B316)</name>
    <name type="common">Clostridium proteoclasticum</name>
    <dbReference type="NCBI Taxonomy" id="515622"/>
    <lineage>
        <taxon>Bacteria</taxon>
        <taxon>Bacillati</taxon>
        <taxon>Bacillota</taxon>
        <taxon>Clostridia</taxon>
        <taxon>Lachnospirales</taxon>
        <taxon>Lachnospiraceae</taxon>
        <taxon>Butyrivibrio</taxon>
    </lineage>
</organism>
<dbReference type="GO" id="GO:0016740">
    <property type="term" value="F:transferase activity"/>
    <property type="evidence" value="ECO:0007669"/>
    <property type="project" value="UniProtKB-KW"/>
</dbReference>
<dbReference type="Pfam" id="PF14602">
    <property type="entry name" value="Hexapep_2"/>
    <property type="match status" value="1"/>
</dbReference>
<protein>
    <submittedName>
        <fullName evidence="6">Acetyltransferase</fullName>
    </submittedName>
</protein>
<feature type="binding site" evidence="4">
    <location>
        <position position="150"/>
    </location>
    <ligand>
        <name>acetyl-CoA</name>
        <dbReference type="ChEBI" id="CHEBI:57288"/>
    </ligand>
</feature>
<feature type="active site" description="Proton acceptor" evidence="3">
    <location>
        <position position="141"/>
    </location>
</feature>
<evidence type="ECO:0000256" key="2">
    <source>
        <dbReference type="ARBA" id="ARBA00022737"/>
    </source>
</evidence>
<dbReference type="AlphaFoldDB" id="E0RZH7"/>
<dbReference type="Pfam" id="PF17836">
    <property type="entry name" value="PglD_N"/>
    <property type="match status" value="1"/>
</dbReference>
<dbReference type="EMBL" id="CP001810">
    <property type="protein sequence ID" value="ADL33174.1"/>
    <property type="molecule type" value="Genomic_DNA"/>
</dbReference>
<evidence type="ECO:0000256" key="3">
    <source>
        <dbReference type="PIRSR" id="PIRSR620019-1"/>
    </source>
</evidence>
<dbReference type="InterPro" id="IPR011004">
    <property type="entry name" value="Trimer_LpxA-like_sf"/>
</dbReference>
<keyword evidence="2" id="KW-0677">Repeat</keyword>
<gene>
    <name evidence="6" type="ordered locus">bpr_I0426</name>
</gene>
<feature type="domain" description="PglD N-terminal" evidence="5">
    <location>
        <begin position="4"/>
        <end position="86"/>
    </location>
</feature>
<reference evidence="6 7" key="1">
    <citation type="journal article" date="2010" name="PLoS ONE">
        <title>The glycobiome of the rumen bacterium Butyrivibrio proteoclasticus B316(T) highlights adaptation to a polysaccharide-rich environment.</title>
        <authorList>
            <person name="Kelly W.J."/>
            <person name="Leahy S.C."/>
            <person name="Altermann E."/>
            <person name="Yeoman C.J."/>
            <person name="Dunne J.C."/>
            <person name="Kong Z."/>
            <person name="Pacheco D.M."/>
            <person name="Li D."/>
            <person name="Noel S.J."/>
            <person name="Moon C.D."/>
            <person name="Cookson A.L."/>
            <person name="Attwood G.T."/>
        </authorList>
    </citation>
    <scope>NUCLEOTIDE SEQUENCE [LARGE SCALE GENOMIC DNA]</scope>
    <source>
        <strain evidence="7">ATCC 51982 / DSM 14932 / B316</strain>
    </source>
</reference>